<comment type="caution">
    <text evidence="5">The sequence shown here is derived from an EMBL/GenBank/DDBJ whole genome shotgun (WGS) entry which is preliminary data.</text>
</comment>
<evidence type="ECO:0000256" key="1">
    <source>
        <dbReference type="ARBA" id="ARBA00022612"/>
    </source>
</evidence>
<evidence type="ECO:0000256" key="2">
    <source>
        <dbReference type="ARBA" id="ARBA00022670"/>
    </source>
</evidence>
<dbReference type="GO" id="GO:0008233">
    <property type="term" value="F:peptidase activity"/>
    <property type="evidence" value="ECO:0007669"/>
    <property type="project" value="UniProtKB-KW"/>
</dbReference>
<evidence type="ECO:0000256" key="3">
    <source>
        <dbReference type="ARBA" id="ARBA00022801"/>
    </source>
</evidence>
<evidence type="ECO:0000259" key="4">
    <source>
        <dbReference type="Pfam" id="PF04586"/>
    </source>
</evidence>
<gene>
    <name evidence="5" type="ORF">LCGC14_1517310</name>
</gene>
<keyword evidence="1" id="KW-1188">Viral release from host cell</keyword>
<evidence type="ECO:0000313" key="5">
    <source>
        <dbReference type="EMBL" id="KKM62867.1"/>
    </source>
</evidence>
<reference evidence="5" key="1">
    <citation type="journal article" date="2015" name="Nature">
        <title>Complex archaea that bridge the gap between prokaryotes and eukaryotes.</title>
        <authorList>
            <person name="Spang A."/>
            <person name="Saw J.H."/>
            <person name="Jorgensen S.L."/>
            <person name="Zaremba-Niedzwiedzka K."/>
            <person name="Martijn J."/>
            <person name="Lind A.E."/>
            <person name="van Eijk R."/>
            <person name="Schleper C."/>
            <person name="Guy L."/>
            <person name="Ettema T.J."/>
        </authorList>
    </citation>
    <scope>NUCLEOTIDE SEQUENCE</scope>
</reference>
<dbReference type="EMBL" id="LAZR01011211">
    <property type="protein sequence ID" value="KKM62867.1"/>
    <property type="molecule type" value="Genomic_DNA"/>
</dbReference>
<dbReference type="InterPro" id="IPR054613">
    <property type="entry name" value="Peptidase_S78_dom"/>
</dbReference>
<keyword evidence="2" id="KW-0645">Protease</keyword>
<dbReference type="Pfam" id="PF04586">
    <property type="entry name" value="Peptidase_S78"/>
    <property type="match status" value="1"/>
</dbReference>
<proteinExistence type="predicted"/>
<name>A0A0F9M0T8_9ZZZZ</name>
<feature type="domain" description="Prohead serine protease" evidence="4">
    <location>
        <begin position="48"/>
        <end position="150"/>
    </location>
</feature>
<organism evidence="5">
    <name type="scientific">marine sediment metagenome</name>
    <dbReference type="NCBI Taxonomy" id="412755"/>
    <lineage>
        <taxon>unclassified sequences</taxon>
        <taxon>metagenomes</taxon>
        <taxon>ecological metagenomes</taxon>
    </lineage>
</organism>
<dbReference type="GO" id="GO:0006508">
    <property type="term" value="P:proteolysis"/>
    <property type="evidence" value="ECO:0007669"/>
    <property type="project" value="UniProtKB-KW"/>
</dbReference>
<accession>A0A0F9M0T8</accession>
<protein>
    <recommendedName>
        <fullName evidence="4">Prohead serine protease domain-containing protein</fullName>
    </recommendedName>
</protein>
<sequence>MLKKHFAKGLVRKIKENGIITGAVGSTGSTDRDGEVLDPKGWQLENFKNAPRLLWSHDARSLPIGKVMNVRVDKDGSLRFDAEFAEKENAFAHDVAKLVRGGFLNTFSVGFRGLEFDREEETFTKMELLEISLVNVPANPDARLSHEYKSFMDKEKKAFAKKKEVKIEEDEKSIKIPVNKCKITATIDISKKQGIRALFCGGEKKIATYIFLKAKGWTLAKAKKWVKDHRKNMVFVILKDELKLTLDEDKRIKIKNAIDICQEVLKTTEAPKGANKKIKVRSHKAQGNETLRALRLIDRVIEGAIIKIKKDNHEN</sequence>
<dbReference type="AlphaFoldDB" id="A0A0F9M0T8"/>
<keyword evidence="3" id="KW-0378">Hydrolase</keyword>